<sequence precursor="true">MRKDYVLKRLGQSAVQTGFFAVLLFFSAGSLTWRWAWIYLGTCAIMAMSTVFILPEDSLKERNKYKTTIKKWDKLIMFLNFFTILSAFVVAGLDYRFQWSPRLNLWIRVTAWFLMFFGNFLTTWAIVSNPFFVPGVRIQSERGHYPVTNGPYRYIRHPGYAGSIIFNLATFIMLGSLWALIPGAIMIMLLIVRTALEDITLQKELDGYKQYAEKVKYRLIPGIW</sequence>
<dbReference type="InterPro" id="IPR036719">
    <property type="entry name" value="Neuro-gated_channel_TM_sf"/>
</dbReference>
<evidence type="ECO:0000256" key="3">
    <source>
        <dbReference type="ARBA" id="ARBA00022989"/>
    </source>
</evidence>
<feature type="transmembrane region" description="Helical" evidence="5">
    <location>
        <begin position="105"/>
        <end position="127"/>
    </location>
</feature>
<feature type="transmembrane region" description="Helical" evidence="5">
    <location>
        <begin position="164"/>
        <end position="192"/>
    </location>
</feature>
<dbReference type="PATRIC" id="fig|688269.3.peg.236"/>
<feature type="transmembrane region" description="Helical" evidence="5">
    <location>
        <begin position="35"/>
        <end position="54"/>
    </location>
</feature>
<dbReference type="PANTHER" id="PTHR43847:SF1">
    <property type="entry name" value="BLL3993 PROTEIN"/>
    <property type="match status" value="1"/>
</dbReference>
<dbReference type="STRING" id="688269.Theth_0229"/>
<protein>
    <submittedName>
        <fullName evidence="6">Isoprenylcysteine carboxyl methyltransferase</fullName>
    </submittedName>
</protein>
<dbReference type="eggNOG" id="COG2020">
    <property type="taxonomic scope" value="Bacteria"/>
</dbReference>
<dbReference type="KEGG" id="tta:Theth_0229"/>
<keyword evidence="6" id="KW-0489">Methyltransferase</keyword>
<name>F7YWT6_9THEM</name>
<dbReference type="Gene3D" id="1.20.120.1630">
    <property type="match status" value="1"/>
</dbReference>
<keyword evidence="2 5" id="KW-0812">Transmembrane</keyword>
<keyword evidence="3 5" id="KW-1133">Transmembrane helix</keyword>
<dbReference type="OrthoDB" id="5471300at2"/>
<comment type="subcellular location">
    <subcellularLocation>
        <location evidence="1">Membrane</location>
        <topology evidence="1">Multi-pass membrane protein</topology>
    </subcellularLocation>
</comment>
<dbReference type="GO" id="GO:0006811">
    <property type="term" value="P:monoatomic ion transport"/>
    <property type="evidence" value="ECO:0007669"/>
    <property type="project" value="InterPro"/>
</dbReference>
<dbReference type="RefSeq" id="WP_013931552.1">
    <property type="nucleotide sequence ID" value="NC_015707.1"/>
</dbReference>
<dbReference type="GO" id="GO:0016020">
    <property type="term" value="C:membrane"/>
    <property type="evidence" value="ECO:0007669"/>
    <property type="project" value="UniProtKB-SubCell"/>
</dbReference>
<organism evidence="6 7">
    <name type="scientific">Pseudothermotoga thermarum DSM 5069</name>
    <dbReference type="NCBI Taxonomy" id="688269"/>
    <lineage>
        <taxon>Bacteria</taxon>
        <taxon>Thermotogati</taxon>
        <taxon>Thermotogota</taxon>
        <taxon>Thermotogae</taxon>
        <taxon>Thermotogales</taxon>
        <taxon>Thermotogaceae</taxon>
        <taxon>Pseudothermotoga</taxon>
    </lineage>
</organism>
<evidence type="ECO:0000256" key="1">
    <source>
        <dbReference type="ARBA" id="ARBA00004141"/>
    </source>
</evidence>
<evidence type="ECO:0000313" key="7">
    <source>
        <dbReference type="Proteomes" id="UP000006804"/>
    </source>
</evidence>
<evidence type="ECO:0000313" key="6">
    <source>
        <dbReference type="EMBL" id="AEH50329.1"/>
    </source>
</evidence>
<evidence type="ECO:0000256" key="4">
    <source>
        <dbReference type="ARBA" id="ARBA00023136"/>
    </source>
</evidence>
<feature type="transmembrane region" description="Helical" evidence="5">
    <location>
        <begin position="12"/>
        <end position="29"/>
    </location>
</feature>
<dbReference type="Proteomes" id="UP000006804">
    <property type="component" value="Chromosome"/>
</dbReference>
<reference evidence="6 7" key="1">
    <citation type="submission" date="2010-11" db="EMBL/GenBank/DDBJ databases">
        <title>The complete genome of Thermotoga thermarum DSM 5069.</title>
        <authorList>
            <consortium name="US DOE Joint Genome Institute (JGI-PGF)"/>
            <person name="Lucas S."/>
            <person name="Copeland A."/>
            <person name="Lapidus A."/>
            <person name="Bruce D."/>
            <person name="Goodwin L."/>
            <person name="Pitluck S."/>
            <person name="Kyrpides N."/>
            <person name="Mavromatis K."/>
            <person name="Ivanova N."/>
            <person name="Zeytun A."/>
            <person name="Brettin T."/>
            <person name="Detter J.C."/>
            <person name="Tapia R."/>
            <person name="Han C."/>
            <person name="Land M."/>
            <person name="Hauser L."/>
            <person name="Markowitz V."/>
            <person name="Cheng J.-F."/>
            <person name="Hugenholtz P."/>
            <person name="Woyke T."/>
            <person name="Wu D."/>
            <person name="Spring S."/>
            <person name="Schroeder M."/>
            <person name="Brambilla E."/>
            <person name="Klenk H.-P."/>
            <person name="Eisen J.A."/>
        </authorList>
    </citation>
    <scope>NUCLEOTIDE SEQUENCE [LARGE SCALE GENOMIC DNA]</scope>
    <source>
        <strain evidence="6 7">DSM 5069</strain>
    </source>
</reference>
<proteinExistence type="predicted"/>
<dbReference type="PANTHER" id="PTHR43847">
    <property type="entry name" value="BLL3993 PROTEIN"/>
    <property type="match status" value="1"/>
</dbReference>
<dbReference type="Pfam" id="PF04140">
    <property type="entry name" value="ICMT"/>
    <property type="match status" value="1"/>
</dbReference>
<dbReference type="GO" id="GO:0004671">
    <property type="term" value="F:protein C-terminal S-isoprenylcysteine carboxyl O-methyltransferase activity"/>
    <property type="evidence" value="ECO:0007669"/>
    <property type="project" value="InterPro"/>
</dbReference>
<dbReference type="EMBL" id="CP002351">
    <property type="protein sequence ID" value="AEH50329.1"/>
    <property type="molecule type" value="Genomic_DNA"/>
</dbReference>
<evidence type="ECO:0000256" key="2">
    <source>
        <dbReference type="ARBA" id="ARBA00022692"/>
    </source>
</evidence>
<keyword evidence="4 5" id="KW-0472">Membrane</keyword>
<gene>
    <name evidence="6" type="ORF">Theth_0229</name>
</gene>
<dbReference type="GO" id="GO:0032259">
    <property type="term" value="P:methylation"/>
    <property type="evidence" value="ECO:0007669"/>
    <property type="project" value="UniProtKB-KW"/>
</dbReference>
<dbReference type="SUPFAM" id="SSF90112">
    <property type="entry name" value="Neurotransmitter-gated ion-channel transmembrane pore"/>
    <property type="match status" value="1"/>
</dbReference>
<dbReference type="InterPro" id="IPR007269">
    <property type="entry name" value="ICMT_MeTrfase"/>
</dbReference>
<feature type="transmembrane region" description="Helical" evidence="5">
    <location>
        <begin position="75"/>
        <end position="93"/>
    </location>
</feature>
<dbReference type="AlphaFoldDB" id="F7YWT6"/>
<keyword evidence="6" id="KW-0808">Transferase</keyword>
<accession>F7YWT6</accession>
<keyword evidence="7" id="KW-1185">Reference proteome</keyword>
<dbReference type="HOGENOM" id="CLU_065200_1_2_0"/>
<evidence type="ECO:0000256" key="5">
    <source>
        <dbReference type="SAM" id="Phobius"/>
    </source>
</evidence>
<dbReference type="InterPro" id="IPR052527">
    <property type="entry name" value="Metal_cation-efflux_comp"/>
</dbReference>